<keyword evidence="2" id="KW-1185">Reference proteome</keyword>
<evidence type="ECO:0000313" key="2">
    <source>
        <dbReference type="Proteomes" id="UP000756921"/>
    </source>
</evidence>
<dbReference type="AlphaFoldDB" id="A0A9P6G494"/>
<gene>
    <name evidence="1" type="ORF">PMIN01_13482</name>
</gene>
<dbReference type="OrthoDB" id="3807239at2759"/>
<sequence>MCSRFRPTAKGFNAKAAPLLALGGCASSGAESSSSVLMAYLNVCVSRFPRIPSTSENHRRDDNTSQYFSCPAAARLLPICILQLASKADLSKTPNEESHFC</sequence>
<evidence type="ECO:0000313" key="1">
    <source>
        <dbReference type="EMBL" id="KAF9728654.1"/>
    </source>
</evidence>
<proteinExistence type="predicted"/>
<dbReference type="Proteomes" id="UP000756921">
    <property type="component" value="Unassembled WGS sequence"/>
</dbReference>
<protein>
    <submittedName>
        <fullName evidence="1">Uncharacterized protein</fullName>
    </submittedName>
</protein>
<dbReference type="EMBL" id="WJXW01000019">
    <property type="protein sequence ID" value="KAF9728654.1"/>
    <property type="molecule type" value="Genomic_DNA"/>
</dbReference>
<name>A0A9P6G494_9PLEO</name>
<accession>A0A9P6G494</accession>
<comment type="caution">
    <text evidence="1">The sequence shown here is derived from an EMBL/GenBank/DDBJ whole genome shotgun (WGS) entry which is preliminary data.</text>
</comment>
<organism evidence="1 2">
    <name type="scientific">Paraphaeosphaeria minitans</name>
    <dbReference type="NCBI Taxonomy" id="565426"/>
    <lineage>
        <taxon>Eukaryota</taxon>
        <taxon>Fungi</taxon>
        <taxon>Dikarya</taxon>
        <taxon>Ascomycota</taxon>
        <taxon>Pezizomycotina</taxon>
        <taxon>Dothideomycetes</taxon>
        <taxon>Pleosporomycetidae</taxon>
        <taxon>Pleosporales</taxon>
        <taxon>Massarineae</taxon>
        <taxon>Didymosphaeriaceae</taxon>
        <taxon>Paraphaeosphaeria</taxon>
    </lineage>
</organism>
<reference evidence="1" key="1">
    <citation type="journal article" date="2020" name="Mol. Plant Microbe Interact.">
        <title>Genome Sequence of the Biocontrol Agent Coniothyrium minitans strain Conio (IMI 134523).</title>
        <authorList>
            <person name="Patel D."/>
            <person name="Shittu T.A."/>
            <person name="Baroncelli R."/>
            <person name="Muthumeenakshi S."/>
            <person name="Osborne T.H."/>
            <person name="Janganan T.K."/>
            <person name="Sreenivasaprasad S."/>
        </authorList>
    </citation>
    <scope>NUCLEOTIDE SEQUENCE</scope>
    <source>
        <strain evidence="1">Conio</strain>
    </source>
</reference>